<proteinExistence type="predicted"/>
<sequence>MQLTHDEWLKARMSGIGGSDAAAIIGLNPWATPYTVWADKTGRIPPKEDNEIMRQGRDLEQYVADRWMEETGKKCRRRTKILSNPDYPFALANVDRWVNGENAGLECKTTSIMNLKKFKGGDFPETYYCQCVHYMAVTGADRWYLGVLVLSQGFHTFVIERDEDEIKALMDAERDFWKHVESDTPPPVDGLDPTTDAINTIYDKTNGDAIDLFGAESTIQQYLQLKAQIKDLEAEKARLEQSLKEELKDFETGRCGSYVVNWKGRQKNTFQAKDYAKDNPDIDLEGYYKTSKYRVFEIKEAK</sequence>
<dbReference type="Gene3D" id="3.90.320.10">
    <property type="match status" value="1"/>
</dbReference>
<dbReference type="Pfam" id="PF09588">
    <property type="entry name" value="YqaJ"/>
    <property type="match status" value="1"/>
</dbReference>
<evidence type="ECO:0000256" key="2">
    <source>
        <dbReference type="SAM" id="Coils"/>
    </source>
</evidence>
<protein>
    <recommendedName>
        <fullName evidence="3">YqaJ viral recombinase domain-containing protein</fullName>
    </recommendedName>
</protein>
<gene>
    <name evidence="4" type="ORF">GH811_17465</name>
</gene>
<evidence type="ECO:0000313" key="4">
    <source>
        <dbReference type="EMBL" id="MBC3901391.1"/>
    </source>
</evidence>
<comment type="caution">
    <text evidence="4">The sequence shown here is derived from an EMBL/GenBank/DDBJ whole genome shotgun (WGS) entry which is preliminary data.</text>
</comment>
<dbReference type="InterPro" id="IPR011604">
    <property type="entry name" value="PDDEXK-like_dom_sf"/>
</dbReference>
<name>A0ABR6Z1L1_9FIRM</name>
<dbReference type="InterPro" id="IPR011335">
    <property type="entry name" value="Restrct_endonuc-II-like"/>
</dbReference>
<dbReference type="InterPro" id="IPR017482">
    <property type="entry name" value="Lambda-type_endonuclease"/>
</dbReference>
<evidence type="ECO:0000313" key="5">
    <source>
        <dbReference type="Proteomes" id="UP000622405"/>
    </source>
</evidence>
<keyword evidence="2" id="KW-0175">Coiled coil</keyword>
<dbReference type="InterPro" id="IPR051703">
    <property type="entry name" value="NF-kappa-B_Signaling_Reg"/>
</dbReference>
<keyword evidence="1" id="KW-0378">Hydrolase</keyword>
<dbReference type="Proteomes" id="UP000622405">
    <property type="component" value="Unassembled WGS sequence"/>
</dbReference>
<keyword evidence="5" id="KW-1185">Reference proteome</keyword>
<dbReference type="SUPFAM" id="SSF52980">
    <property type="entry name" value="Restriction endonuclease-like"/>
    <property type="match status" value="1"/>
</dbReference>
<feature type="coiled-coil region" evidence="2">
    <location>
        <begin position="215"/>
        <end position="249"/>
    </location>
</feature>
<dbReference type="PANTHER" id="PTHR46609">
    <property type="entry name" value="EXONUCLEASE, PHAGE-TYPE/RECB, C-TERMINAL DOMAIN-CONTAINING PROTEIN"/>
    <property type="match status" value="1"/>
</dbReference>
<dbReference type="RefSeq" id="WP_186895443.1">
    <property type="nucleotide sequence ID" value="NZ_WJBE01000026.1"/>
</dbReference>
<feature type="domain" description="YqaJ viral recombinase" evidence="3">
    <location>
        <begin position="7"/>
        <end position="140"/>
    </location>
</feature>
<dbReference type="PANTHER" id="PTHR46609:SF6">
    <property type="entry name" value="EXONUCLEASE, PHAGE-TYPE_RECB, C-TERMINAL DOMAIN-CONTAINING PROTEIN-RELATED"/>
    <property type="match status" value="1"/>
</dbReference>
<organism evidence="4 5">
    <name type="scientific">Acetobacterium malicum</name>
    <dbReference type="NCBI Taxonomy" id="52692"/>
    <lineage>
        <taxon>Bacteria</taxon>
        <taxon>Bacillati</taxon>
        <taxon>Bacillota</taxon>
        <taxon>Clostridia</taxon>
        <taxon>Eubacteriales</taxon>
        <taxon>Eubacteriaceae</taxon>
        <taxon>Acetobacterium</taxon>
    </lineage>
</organism>
<dbReference type="NCBIfam" id="TIGR03033">
    <property type="entry name" value="phage_rel_nuc"/>
    <property type="match status" value="1"/>
</dbReference>
<evidence type="ECO:0000259" key="3">
    <source>
        <dbReference type="Pfam" id="PF09588"/>
    </source>
</evidence>
<dbReference type="EMBL" id="WJBE01000026">
    <property type="protein sequence ID" value="MBC3901391.1"/>
    <property type="molecule type" value="Genomic_DNA"/>
</dbReference>
<dbReference type="InterPro" id="IPR019080">
    <property type="entry name" value="YqaJ_viral_recombinase"/>
</dbReference>
<evidence type="ECO:0000256" key="1">
    <source>
        <dbReference type="ARBA" id="ARBA00022801"/>
    </source>
</evidence>
<reference evidence="4 5" key="1">
    <citation type="journal article" date="2020" name="mSystems">
        <title>Defining Genomic and Predicted Metabolic Features of the Acetobacterium Genus.</title>
        <authorList>
            <person name="Ross D.E."/>
            <person name="Marshall C.W."/>
            <person name="Gulliver D."/>
            <person name="May H.D."/>
            <person name="Norman R.S."/>
        </authorList>
    </citation>
    <scope>NUCLEOTIDE SEQUENCE [LARGE SCALE GENOMIC DNA]</scope>
    <source>
        <strain evidence="4 5">DSM 4132</strain>
    </source>
</reference>
<accession>A0ABR6Z1L1</accession>